<name>A0A451AF23_9GAMM</name>
<reference evidence="1" key="1">
    <citation type="submission" date="2019-02" db="EMBL/GenBank/DDBJ databases">
        <authorList>
            <person name="Gruber-Vodicka R. H."/>
            <person name="Seah K. B. B."/>
        </authorList>
    </citation>
    <scope>NUCLEOTIDE SEQUENCE</scope>
    <source>
        <strain evidence="1">BECK_BY1</strain>
    </source>
</reference>
<dbReference type="Gene3D" id="3.10.450.530">
    <property type="entry name" value="Ribonuclease toxin, BrnT, of type II toxin-antitoxin system"/>
    <property type="match status" value="1"/>
</dbReference>
<dbReference type="EMBL" id="CAADFX010000276">
    <property type="protein sequence ID" value="VFK64623.1"/>
    <property type="molecule type" value="Genomic_DNA"/>
</dbReference>
<dbReference type="InterPro" id="IPR007460">
    <property type="entry name" value="BrnT_toxin"/>
</dbReference>
<dbReference type="Pfam" id="PF04365">
    <property type="entry name" value="BrnT_toxin"/>
    <property type="match status" value="1"/>
</dbReference>
<gene>
    <name evidence="1" type="ORF">BECKTUN1418D_GA0071000_12762</name>
</gene>
<protein>
    <submittedName>
        <fullName evidence="1">Ribonuclease toxin, BrnT, of type II toxin-antitoxin system</fullName>
    </submittedName>
</protein>
<accession>A0A451AF23</accession>
<dbReference type="InterPro" id="IPR038573">
    <property type="entry name" value="BrnT_sf"/>
</dbReference>
<proteinExistence type="predicted"/>
<organism evidence="1">
    <name type="scientific">Candidatus Kentrum sp. TUN</name>
    <dbReference type="NCBI Taxonomy" id="2126343"/>
    <lineage>
        <taxon>Bacteria</taxon>
        <taxon>Pseudomonadati</taxon>
        <taxon>Pseudomonadota</taxon>
        <taxon>Gammaproteobacteria</taxon>
        <taxon>Candidatus Kentrum</taxon>
    </lineage>
</organism>
<dbReference type="AlphaFoldDB" id="A0A451AF23"/>
<evidence type="ECO:0000313" key="1">
    <source>
        <dbReference type="EMBL" id="VFK64623.1"/>
    </source>
</evidence>
<sequence length="160" mass="18573">MSDPNHSSDEYRFLSIGRSNTDKLLVVAYTEREPNNVRLISAREATRQERNMLALRAKADRGWDSDTRTNSPKFLFFRYLNIMNKMIENDEMRPEYDFSSGVRGKHFRAYRQGSNVVFLAPDIAEVFKDSESVNHALRLLLELAGQEVRINLARASSERR</sequence>